<dbReference type="RefSeq" id="WP_011396715.1">
    <property type="nucleotide sequence ID" value="NC_007645.1"/>
</dbReference>
<evidence type="ECO:0000313" key="1">
    <source>
        <dbReference type="EMBL" id="ABC29646.1"/>
    </source>
</evidence>
<dbReference type="KEGG" id="hch:HCH_02870"/>
<accession>Q2SI78</accession>
<dbReference type="STRING" id="349521.HCH_02870"/>
<sequence>MELIEIDFVQQVVAVKSGDDVLFIPITDPIAANLLPDHAVISSFIIENDNQK</sequence>
<gene>
    <name evidence="1" type="ordered locus">HCH_02870</name>
</gene>
<protein>
    <submittedName>
        <fullName evidence="1">Uncharacterized protein</fullName>
    </submittedName>
</protein>
<evidence type="ECO:0000313" key="2">
    <source>
        <dbReference type="Proteomes" id="UP000000238"/>
    </source>
</evidence>
<reference evidence="1 2" key="1">
    <citation type="journal article" date="2005" name="Nucleic Acids Res.">
        <title>Genomic blueprint of Hahella chejuensis, a marine microbe producing an algicidal agent.</title>
        <authorList>
            <person name="Jeong H."/>
            <person name="Yim J.H."/>
            <person name="Lee C."/>
            <person name="Choi S.-H."/>
            <person name="Park Y.K."/>
            <person name="Yoon S.H."/>
            <person name="Hur C.-G."/>
            <person name="Kang H.-Y."/>
            <person name="Kim D."/>
            <person name="Lee H.H."/>
            <person name="Park K.H."/>
            <person name="Park S.-H."/>
            <person name="Park H.-S."/>
            <person name="Lee H.K."/>
            <person name="Oh T.K."/>
            <person name="Kim J.F."/>
        </authorList>
    </citation>
    <scope>NUCLEOTIDE SEQUENCE [LARGE SCALE GENOMIC DNA]</scope>
    <source>
        <strain evidence="1 2">KCTC 2396</strain>
    </source>
</reference>
<dbReference type="AlphaFoldDB" id="Q2SI78"/>
<dbReference type="HOGENOM" id="CLU_3080465_0_0_6"/>
<dbReference type="EMBL" id="CP000155">
    <property type="protein sequence ID" value="ABC29646.1"/>
    <property type="molecule type" value="Genomic_DNA"/>
</dbReference>
<organism evidence="1 2">
    <name type="scientific">Hahella chejuensis (strain KCTC 2396)</name>
    <dbReference type="NCBI Taxonomy" id="349521"/>
    <lineage>
        <taxon>Bacteria</taxon>
        <taxon>Pseudomonadati</taxon>
        <taxon>Pseudomonadota</taxon>
        <taxon>Gammaproteobacteria</taxon>
        <taxon>Oceanospirillales</taxon>
        <taxon>Hahellaceae</taxon>
        <taxon>Hahella</taxon>
    </lineage>
</organism>
<dbReference type="Proteomes" id="UP000000238">
    <property type="component" value="Chromosome"/>
</dbReference>
<keyword evidence="2" id="KW-1185">Reference proteome</keyword>
<name>Q2SI78_HAHCH</name>
<proteinExistence type="predicted"/>